<feature type="region of interest" description="Disordered" evidence="9">
    <location>
        <begin position="876"/>
        <end position="944"/>
    </location>
</feature>
<evidence type="ECO:0000256" key="1">
    <source>
        <dbReference type="ARBA" id="ARBA00004173"/>
    </source>
</evidence>
<evidence type="ECO:0000259" key="11">
    <source>
        <dbReference type="PROSITE" id="PS50837"/>
    </source>
</evidence>
<organism evidence="12 13">
    <name type="scientific">Colletotrichum nymphaeae SA-01</name>
    <dbReference type="NCBI Taxonomy" id="1460502"/>
    <lineage>
        <taxon>Eukaryota</taxon>
        <taxon>Fungi</taxon>
        <taxon>Dikarya</taxon>
        <taxon>Ascomycota</taxon>
        <taxon>Pezizomycotina</taxon>
        <taxon>Sordariomycetes</taxon>
        <taxon>Hypocreomycetidae</taxon>
        <taxon>Glomerellales</taxon>
        <taxon>Glomerellaceae</taxon>
        <taxon>Colletotrichum</taxon>
        <taxon>Colletotrichum acutatum species complex</taxon>
    </lineage>
</organism>
<gene>
    <name evidence="12" type="ORF">CNYM01_09566</name>
</gene>
<feature type="transmembrane region" description="Helical" evidence="10">
    <location>
        <begin position="15"/>
        <end position="34"/>
    </location>
</feature>
<accession>A0A135SK18</accession>
<name>A0A135SK18_9PEZI</name>
<feature type="transmembrane region" description="Helical" evidence="10">
    <location>
        <begin position="222"/>
        <end position="242"/>
    </location>
</feature>
<keyword evidence="7" id="KW-0496">Mitochondrion</keyword>
<evidence type="ECO:0000313" key="12">
    <source>
        <dbReference type="EMBL" id="KXH36278.1"/>
    </source>
</evidence>
<keyword evidence="10" id="KW-1133">Transmembrane helix</keyword>
<evidence type="ECO:0000256" key="2">
    <source>
        <dbReference type="ARBA" id="ARBA00004240"/>
    </source>
</evidence>
<keyword evidence="6" id="KW-0256">Endoplasmic reticulum</keyword>
<dbReference type="Pfam" id="PF05686">
    <property type="entry name" value="Glyco_transf_90"/>
    <property type="match status" value="1"/>
</dbReference>
<evidence type="ECO:0000256" key="6">
    <source>
        <dbReference type="ARBA" id="ARBA00022824"/>
    </source>
</evidence>
<dbReference type="EMBL" id="JEMN01001477">
    <property type="protein sequence ID" value="KXH36278.1"/>
    <property type="molecule type" value="Genomic_DNA"/>
</dbReference>
<dbReference type="GO" id="GO:0016020">
    <property type="term" value="C:membrane"/>
    <property type="evidence" value="ECO:0007669"/>
    <property type="project" value="UniProtKB-SubCell"/>
</dbReference>
<proteinExistence type="inferred from homology"/>
<dbReference type="Gene3D" id="3.40.50.1820">
    <property type="entry name" value="alpha/beta hydrolase"/>
    <property type="match status" value="1"/>
</dbReference>
<keyword evidence="5" id="KW-0677">Repeat</keyword>
<dbReference type="SUPFAM" id="SSF53474">
    <property type="entry name" value="alpha/beta-Hydrolases"/>
    <property type="match status" value="1"/>
</dbReference>
<feature type="transmembrane region" description="Helical" evidence="10">
    <location>
        <begin position="133"/>
        <end position="150"/>
    </location>
</feature>
<dbReference type="Gene3D" id="3.40.50.300">
    <property type="entry name" value="P-loop containing nucleotide triphosphate hydrolases"/>
    <property type="match status" value="1"/>
</dbReference>
<evidence type="ECO:0000256" key="9">
    <source>
        <dbReference type="SAM" id="MobiDB-lite"/>
    </source>
</evidence>
<dbReference type="SMART" id="SM00672">
    <property type="entry name" value="CAP10"/>
    <property type="match status" value="1"/>
</dbReference>
<feature type="transmembrane region" description="Helical" evidence="10">
    <location>
        <begin position="94"/>
        <end position="112"/>
    </location>
</feature>
<dbReference type="InterPro" id="IPR027417">
    <property type="entry name" value="P-loop_NTPase"/>
</dbReference>
<dbReference type="InterPro" id="IPR006598">
    <property type="entry name" value="CAP10"/>
</dbReference>
<dbReference type="InterPro" id="IPR056884">
    <property type="entry name" value="NPHP3-like_N"/>
</dbReference>
<evidence type="ECO:0000256" key="8">
    <source>
        <dbReference type="ARBA" id="ARBA00023136"/>
    </source>
</evidence>
<feature type="domain" description="NACHT" evidence="11">
    <location>
        <begin position="1265"/>
        <end position="1420"/>
    </location>
</feature>
<evidence type="ECO:0000313" key="13">
    <source>
        <dbReference type="Proteomes" id="UP000070054"/>
    </source>
</evidence>
<dbReference type="GO" id="GO:0005783">
    <property type="term" value="C:endoplasmic reticulum"/>
    <property type="evidence" value="ECO:0007669"/>
    <property type="project" value="UniProtKB-SubCell"/>
</dbReference>
<evidence type="ECO:0000256" key="10">
    <source>
        <dbReference type="SAM" id="Phobius"/>
    </source>
</evidence>
<keyword evidence="13" id="KW-1185">Reference proteome</keyword>
<dbReference type="InterPro" id="IPR029058">
    <property type="entry name" value="AB_hydrolase_fold"/>
</dbReference>
<comment type="caution">
    <text evidence="12">The sequence shown here is derived from an EMBL/GenBank/DDBJ whole genome shotgun (WGS) entry which is preliminary data.</text>
</comment>
<keyword evidence="10" id="KW-0812">Transmembrane</keyword>
<comment type="similarity">
    <text evidence="4">Belongs to the putative lipase ROG1 family.</text>
</comment>
<comment type="subcellular location">
    <subcellularLocation>
        <location evidence="2">Endoplasmic reticulum</location>
    </subcellularLocation>
    <subcellularLocation>
        <location evidence="3">Membrane</location>
    </subcellularLocation>
    <subcellularLocation>
        <location evidence="1">Mitochondrion</location>
    </subcellularLocation>
</comment>
<dbReference type="PANTHER" id="PTHR48182:SF2">
    <property type="entry name" value="PROTEIN SERAC1"/>
    <property type="match status" value="1"/>
</dbReference>
<dbReference type="InterPro" id="IPR052374">
    <property type="entry name" value="SERAC1"/>
</dbReference>
<dbReference type="GO" id="GO:0005739">
    <property type="term" value="C:mitochondrion"/>
    <property type="evidence" value="ECO:0007669"/>
    <property type="project" value="UniProtKB-SubCell"/>
</dbReference>
<dbReference type="Pfam" id="PF24883">
    <property type="entry name" value="NPHP3_N"/>
    <property type="match status" value="1"/>
</dbReference>
<dbReference type="PANTHER" id="PTHR48182">
    <property type="entry name" value="PROTEIN SERAC1"/>
    <property type="match status" value="1"/>
</dbReference>
<evidence type="ECO:0000256" key="7">
    <source>
        <dbReference type="ARBA" id="ARBA00023128"/>
    </source>
</evidence>
<dbReference type="PROSITE" id="PS50837">
    <property type="entry name" value="NACHT"/>
    <property type="match status" value="1"/>
</dbReference>
<evidence type="ECO:0000256" key="4">
    <source>
        <dbReference type="ARBA" id="ARBA00007920"/>
    </source>
</evidence>
<feature type="transmembrane region" description="Helical" evidence="10">
    <location>
        <begin position="55"/>
        <end position="74"/>
    </location>
</feature>
<reference evidence="12 13" key="1">
    <citation type="submission" date="2014-02" db="EMBL/GenBank/DDBJ databases">
        <title>The genome sequence of Colletotrichum nymphaeae SA-01.</title>
        <authorList>
            <person name="Baroncelli R."/>
            <person name="Thon M.R."/>
        </authorList>
    </citation>
    <scope>NUCLEOTIDE SEQUENCE [LARGE SCALE GENOMIC DNA]</scope>
    <source>
        <strain evidence="12 13">SA-01</strain>
    </source>
</reference>
<evidence type="ECO:0000256" key="3">
    <source>
        <dbReference type="ARBA" id="ARBA00004370"/>
    </source>
</evidence>
<dbReference type="InterPro" id="IPR007111">
    <property type="entry name" value="NACHT_NTPase"/>
</dbReference>
<feature type="transmembrane region" description="Helical" evidence="10">
    <location>
        <begin position="263"/>
        <end position="282"/>
    </location>
</feature>
<feature type="compositionally biased region" description="Basic and acidic residues" evidence="9">
    <location>
        <begin position="878"/>
        <end position="892"/>
    </location>
</feature>
<dbReference type="OrthoDB" id="541052at2759"/>
<protein>
    <recommendedName>
        <fullName evidence="11">NACHT domain-containing protein</fullName>
    </recommendedName>
</protein>
<dbReference type="Proteomes" id="UP000070054">
    <property type="component" value="Unassembled WGS sequence"/>
</dbReference>
<dbReference type="Pfam" id="PF05057">
    <property type="entry name" value="DUF676"/>
    <property type="match status" value="1"/>
</dbReference>
<evidence type="ECO:0000256" key="5">
    <source>
        <dbReference type="ARBA" id="ARBA00022737"/>
    </source>
</evidence>
<sequence>MLKNSHGREELTRRAQVFLPALVVLYTTFSPSTIRLQQHNGDQARSRRCCNVAHLRYFVIAIAWACATRATLALSTQSAGAICPAGFLRWERQIPIAQVVTVILDALLLFYLSKWRQDTVDDAPQAWRFVSRLFLGSAGVLALLACFSLHNARNTRWAFGLHFVEIRDLLMDSTVASLGLILGFYVMRDMHPSTLGMIVTASGVYAHQLVRMLQAALPMDGSLPYMIASGLTIVGVGLLLRYEKDIASASGSSPGDPRLIRFLLMWYVVLVGVLCGTYLIFYPDFNSTDTLSFPDLLSAANTKSDAWIARANQSSTLEVAANEYQQRYGVAPPPNFDKWYEYAVANGSPIIDDFSQINDDLLPFWGVEPKVLRDRTKHSLEIPWLGIGGIRIRGGKVNVAPGTPGSHMWMMTSMKNMIEDFAEHLPDMDFAINLNDEPRVAIPFEDMSGLHSVGLESRTKLLHSKDRKTFDRSKSAVWGDDDAVKGPEQRSPFFEDRIRDQNYYDFVAPTCPPDSAARNTRWWSRKEACRGCLLPHAIRVFEALENPVVSNWTSATDLCHQPDLAYLHGFLLSPAPALFTRDAFPVFSQSRTSGFADILVPSPWNYDDKAAYDENEDMEWSKKKNTMFWRGSSSDGYAAWGSWQGFLRARFVQAANSMMRVTKLQQDGRTLVLGPDDLPNFDVGFVSRWTKCHREDCQSEKDTFWGIGQDSPDKSQVPFTDHWKYAHLMDLDGAGFSGRFIPFLRSKSLVYRSGLFRTWFNERVHAWRHYVPVDVRLHELWDLLSYFGIDTEGKRRAEAIAEEGRAWSRKALRREDMRIYMFRLLLEWGRLVDDERDQLGFADEAPPALHVLASFSAFSIVSIKSLVSAFLKSTKSSENSDCRSDAGTDFRNDSPSSKDTAGTAEDKFYGNLDAPAKEQMTSSRKTGKSIARTATGKPNASPHGIKILVPQPPDKTGCVDIVAIHGLNGHREETWTDSETGLQWLSDPSCLPKDMPTARVLTFGYNSKTYFSRSESDIPDFASDLLWALKTQRTSEEEQQRPIVFICHSLGGLVFKQAVIMAHMQDRHYSCILDRIRGVVFFGTPHRGSSLATWDEIGTRIAKATTLGYATNSKLSSNLKVNSKFLKGISESFAARGEEFEVRSFYEIERMKGLNCKVVEKESATLNWPKELPIASNANHSAICQFPSPEDSRYRAASLAIREAVGRPGSRNDVRFDPAAMACLRKLNPEYEYHLDQIDDPILKTCEWVTSHQIWTTWDLVSGSALLWISADAGCGKSVVAKYLVDFFQKRAFSAYLHTHVCYFFFKEGLENQDNASSAVSAVLHQLLSKQSRVMHHAMVKYLSMPKSSFNRFPTLWSVLLATMDDRNTKSMVFILDGLDECEEKSLVELVKALADFFQSRKELTAESRPACKIVLLSRPLNSVERRFGLWSGNGHLDIGSQDSKNGCSFRLSAEEEGVSVAKDIAQFVISKVSDLGNADYIFLWVSLVLNIAKEAEVDGI</sequence>
<keyword evidence="8 10" id="KW-0472">Membrane</keyword>
<dbReference type="InterPro" id="IPR007751">
    <property type="entry name" value="DUF676_lipase-like"/>
</dbReference>